<evidence type="ECO:0000259" key="4">
    <source>
        <dbReference type="Pfam" id="PF02225"/>
    </source>
</evidence>
<dbReference type="Pfam" id="PF04253">
    <property type="entry name" value="TFR_dimer"/>
    <property type="match status" value="1"/>
</dbReference>
<comment type="similarity">
    <text evidence="1">Belongs to the peptidase M28 family. M28B subfamily.</text>
</comment>
<reference evidence="7 8" key="1">
    <citation type="submission" date="2022-05" db="EMBL/GenBank/DDBJ databases">
        <authorList>
            <consortium name="Genoscope - CEA"/>
            <person name="William W."/>
        </authorList>
    </citation>
    <scope>NUCLEOTIDE SEQUENCE [LARGE SCALE GENOMIC DNA]</scope>
</reference>
<feature type="transmembrane region" description="Helical" evidence="3">
    <location>
        <begin position="28"/>
        <end position="51"/>
    </location>
</feature>
<keyword evidence="3" id="KW-0472">Membrane</keyword>
<keyword evidence="3" id="KW-0812">Transmembrane</keyword>
<evidence type="ECO:0000313" key="8">
    <source>
        <dbReference type="Proteomes" id="UP001159427"/>
    </source>
</evidence>
<dbReference type="Gene3D" id="3.50.30.30">
    <property type="match status" value="1"/>
</dbReference>
<dbReference type="InterPro" id="IPR007484">
    <property type="entry name" value="Peptidase_M28"/>
</dbReference>
<dbReference type="InterPro" id="IPR003137">
    <property type="entry name" value="PA_domain"/>
</dbReference>
<keyword evidence="3" id="KW-1133">Transmembrane helix</keyword>
<dbReference type="SUPFAM" id="SSF52025">
    <property type="entry name" value="PA domain"/>
    <property type="match status" value="1"/>
</dbReference>
<dbReference type="InterPro" id="IPR039373">
    <property type="entry name" value="Peptidase_M28B"/>
</dbReference>
<keyword evidence="8" id="KW-1185">Reference proteome</keyword>
<feature type="domain" description="Peptidase M28" evidence="6">
    <location>
        <begin position="382"/>
        <end position="589"/>
    </location>
</feature>
<dbReference type="Pfam" id="PF02225">
    <property type="entry name" value="PA"/>
    <property type="match status" value="1"/>
</dbReference>
<dbReference type="SUPFAM" id="SSF53187">
    <property type="entry name" value="Zn-dependent exopeptidases"/>
    <property type="match status" value="1"/>
</dbReference>
<comment type="caution">
    <text evidence="7">The sequence shown here is derived from an EMBL/GenBank/DDBJ whole genome shotgun (WGS) entry which is preliminary data.</text>
</comment>
<dbReference type="Gene3D" id="1.20.930.40">
    <property type="entry name" value="Transferrin receptor-like, dimerisation domain"/>
    <property type="match status" value="1"/>
</dbReference>
<protein>
    <submittedName>
        <fullName evidence="7">Uncharacterized protein</fullName>
    </submittedName>
</protein>
<name>A0ABN8MFB3_9CNID</name>
<proteinExistence type="inferred from homology"/>
<dbReference type="PANTHER" id="PTHR10404:SF78">
    <property type="entry name" value="N-ACETYLATED ALPHA-LINKED ACIDIC DIPEPTIDASE 2"/>
    <property type="match status" value="1"/>
</dbReference>
<dbReference type="SUPFAM" id="SSF47672">
    <property type="entry name" value="Transferrin receptor-like dimerisation domain"/>
    <property type="match status" value="1"/>
</dbReference>
<dbReference type="Proteomes" id="UP001159427">
    <property type="component" value="Unassembled WGS sequence"/>
</dbReference>
<dbReference type="Gene3D" id="3.40.630.10">
    <property type="entry name" value="Zn peptidases"/>
    <property type="match status" value="1"/>
</dbReference>
<dbReference type="InterPro" id="IPR007365">
    <property type="entry name" value="TFR-like_dimer_dom"/>
</dbReference>
<evidence type="ECO:0000313" key="7">
    <source>
        <dbReference type="EMBL" id="CAH3028393.1"/>
    </source>
</evidence>
<gene>
    <name evidence="7" type="ORF">PEVE_00033932</name>
</gene>
<dbReference type="CDD" id="cd08022">
    <property type="entry name" value="M28_PSMA_like"/>
    <property type="match status" value="1"/>
</dbReference>
<feature type="domain" description="PA" evidence="4">
    <location>
        <begin position="198"/>
        <end position="287"/>
    </location>
</feature>
<dbReference type="InterPro" id="IPR036757">
    <property type="entry name" value="TFR-like_dimer_dom_sf"/>
</dbReference>
<dbReference type="Pfam" id="PF04389">
    <property type="entry name" value="Peptidase_M28"/>
    <property type="match status" value="1"/>
</dbReference>
<sequence length="775" mass="86253">MPKHDIFTFDTMQVADENAKFKKNGQRAWIVAAVLVVAAFALGIVIGHFAIKKLHSNGDRDQPTSPSPTKLADAKGAFQRHSQEMMNHHKNFQTILSEEQLENTLKFFSEKPHVAGSPRQKELADELEKRWKDYGFDKVEKPEYKALLSFPDTENPTRITIKYKNGTIIHQIKGEEQDGGGKGIIQPFLGYSPSGFAEGELVYVNYGRVQDFELLKTNLSVNVTGKIAIMRYGKIFRGNKVANAARYGAIAALLFSDPADYARAGPDPKDTYPNTAWLPASGVQRGSLYTFPGSGDPQTPAIAALPGMWRRPQNESELPPIPAHPMGYGDAIHFLSKMGGAQAPPEWRGTLDVKYNLGPGFDGDITVSMNVRNYYQVKSIYNVIGTMYGSVEPDRIVLIGNHRDAWVNGAVDASTGTTVTTEIARGLGELKDAGWKPRRTIKICSWGGEEYSLIGSVEWVEQHEKLLTERAVIYMNADTAVAGNYRMELHSSPLVKDTLREFSKTVESPNAHGDKKTIYDLTAERRPATPKTDPPKPEVGNLGSGSDYASFYQFIGVPAADFIYLGYNNTPVFYPTYHSQHDTFKYVKKFVDPKFKFHKASAQLIGGLLLQFVDSPLLKMSVMLYADALKSSLTALNESYGDDLKNHKVTLDLLEGAVKKFESAAKTFTEVKDKLEKKLKDFDEPSFAELRRLNDRMIKVERAFIYSYGLPERRLIRHVIFAPSKYNLYGSSSFPGVSDVLFTLKETGDNQEVDKQLSIATQSVLAAVDIISGPY</sequence>
<accession>A0ABN8MFB3</accession>
<evidence type="ECO:0000256" key="2">
    <source>
        <dbReference type="SAM" id="MobiDB-lite"/>
    </source>
</evidence>
<dbReference type="EMBL" id="CALNXI010000508">
    <property type="protein sequence ID" value="CAH3028393.1"/>
    <property type="molecule type" value="Genomic_DNA"/>
</dbReference>
<dbReference type="PANTHER" id="PTHR10404">
    <property type="entry name" value="N-ACETYLATED-ALPHA-LINKED ACIDIC DIPEPTIDASE"/>
    <property type="match status" value="1"/>
</dbReference>
<feature type="region of interest" description="Disordered" evidence="2">
    <location>
        <begin position="55"/>
        <end position="76"/>
    </location>
</feature>
<organism evidence="7 8">
    <name type="scientific">Porites evermanni</name>
    <dbReference type="NCBI Taxonomy" id="104178"/>
    <lineage>
        <taxon>Eukaryota</taxon>
        <taxon>Metazoa</taxon>
        <taxon>Cnidaria</taxon>
        <taxon>Anthozoa</taxon>
        <taxon>Hexacorallia</taxon>
        <taxon>Scleractinia</taxon>
        <taxon>Fungiina</taxon>
        <taxon>Poritidae</taxon>
        <taxon>Porites</taxon>
    </lineage>
</organism>
<evidence type="ECO:0000256" key="3">
    <source>
        <dbReference type="SAM" id="Phobius"/>
    </source>
</evidence>
<evidence type="ECO:0000259" key="5">
    <source>
        <dbReference type="Pfam" id="PF04253"/>
    </source>
</evidence>
<dbReference type="CDD" id="cd02121">
    <property type="entry name" value="PA_GCPII_like"/>
    <property type="match status" value="1"/>
</dbReference>
<evidence type="ECO:0000256" key="1">
    <source>
        <dbReference type="ARBA" id="ARBA00005634"/>
    </source>
</evidence>
<feature type="domain" description="Transferrin receptor-like dimerisation" evidence="5">
    <location>
        <begin position="650"/>
        <end position="771"/>
    </location>
</feature>
<dbReference type="InterPro" id="IPR046450">
    <property type="entry name" value="PA_dom_sf"/>
</dbReference>
<evidence type="ECO:0000259" key="6">
    <source>
        <dbReference type="Pfam" id="PF04389"/>
    </source>
</evidence>